<keyword evidence="1" id="KW-0843">Virulence</keyword>
<sequence length="2162" mass="226425">MNTVFKVVYNEALKVFQAVNEMTRSRGKRASSNFGGEQPIDFPVNNFKARFSGVSVALLAAGILGGMPVSESAAAGLDISADYTVTGDAQFDYITAPDDKTTISLKSPNSLTINSQNNQESYIAAALYGFGTLTLYDASLTVKDNAKTKFNGTINLEGKTIVNVDHLTAFTGDQPGTINVGEGAVLKGKGNGIATPINVKAKLSGNGTIDLTEAKGSIVALSNSANAFKGTFKLTNGTLKWDSGAANFFADTTTELSNANIDVESSVTFKSLALSGTSWITFANNSTLALGENHQLNLSADTLIRLVGTGTMNALLTGEGMLAIGGSSTSIGTVTLSDSGAHSFDGRISVLNGSTLTVNGSISGTGGDLAVYGTLNMNGAFDKSEGNINVLENGKATFEGELSVGGISVNGTLDLKGNAQTKGLNGLGPINIESGKALTINFQGTKERDLQISNVFNAANSTININRQNAAGKVTFYLDSGKSTVGTLRLTNSLLSSSNAGTFLQNAGQTFVNTGSILTIDKDLGVNTLTLDGGELSFEGRKLSADKVVLNSGQLYIAAKDLDANAFNVFKNSTQEQVVIVTTSGITGLENENVSVELSGLASSILIQNGTTEVAQLHWKDPQQVNSAQTLSATYKLDSITLLDNAEGSGGYTIEADSNQTLSTPLNGDGNVTFASSSAAKSDIRLIIDADNSYTGATYVKSAGAWGIIVAPLRNATFGETKLLSIGTKGTVDIQLGINTVVGALEVAEGGTLSLNGELTVKGGSNNYITGEITGTTYGILNINSSLSVSGQQSYAGTINLEENAGLELVSVKGQSGANVFLQATIRAGNKSTITTDFTYEGGPQTLTLNVTPKDKSSTWNLVIADNTYLKLGKTFEGLDSIRFAKTGNETPKLTLDDQYLGTAAVNTIGGEFFIHFESSKDKKFNEIQNVVSGDGIVYLLGDKDEVAFTNKGTSEFNGIIDAYDVILKSSGTKNQLWNASLRLRNGAMYVADESGVTLGALTVLDGSTLQFTSTALPGPGTSTANSLYVQNGITIESGGIVDVAEDVIRGLNQDVGQGNLLEQDDNSEHAIMLANTNTGKTIKVAEGAVLKVKGETLEGKQKKFQIGEDAWGTYDYRLVASGQNLSVTYGLKTLEVNKDRMVTLGQNKSGGEAALDARVTGEGGLTINTTEAVTLENANNDYTGATHVVRGNIIVNEGALGKTASLDVDSRSVVTIQGDQTDVQALNVLGRLHIQKGALTVNGSDNTVVELTTDAKDALKGSGSLTLKGSNSRIEGANSGFSGAVTLADSSTTEINDVDGLGSGLIVLEEKSTLKANLSQVDFDNKLMGNGLFKITSDSPGTPDPKYVAFSNATAFSGTFDLPAGSTIAFSTQSKDDFILSSKIIGATSLVISGNGGKFAFNSADSDQIAGITDRLQLSNVKFTLDKKVEGKNLWAKDTELQVASKSSLGDLSLNDSKLIFAEEGAPGTIGPAGTHLSVQNLSFSGTNTIQLDNMFVAANPPEDSSKVGLTAQDVLSEDQNVRLKTVLITSTNPIKGAKAAGFTLVDKNGVSIESEKFRTFAISDKDGNHVADGTYSYGISTDDAENNIGIAWLLTSVSILEKKTLSLSERKGEDNVLSAKLIGEGGFTVESGSITLANENEYEGPTTVNSNSEIVATNDKSLGKTSRLDNRGTVTMTDRQIEVFGPTDNSGTINIGMGTYTTGSYKGSENSVLRIAAEVTADKASSGMLVVNGLAEGTSRVDLQLTDATIGRAVTGIDVAKLGEGSTLTLSLANPVSKGDYNYLLMSTDDGTSYYIVGTLKDAGGGDQQGGDGGEEEGGDDDKKPMTTSQLKTPEAGARAALAFLNLRAFDFGLNAHIGEKSYADPFTGEKKTTSLWLIQGGSWSKMNDSSGQLRNDGHMTTTNLGGDLYAWNAAGGRFSVGLMGGWVDGSYDVDSSVTGLKADADFDGWSLGAYAARQHEGESGLFANAQVRWNDFTNEVKGQGLAKEKYHARGLSLGVEAGWNQRLWTAAASDASRAMAWDAAPFARVTWSGVSADDQTDAYGQRFSVEGDGNVAITLGARTSFEFGSKDQTPRFADPIVRVYAEGAWVHNTKTFESSVVNDKGASTAEFGIDDYGQFRVGVEGEFTKNFHLWGDVTHEAGGSGYSSTGFTVGAKYVF</sequence>
<feature type="domain" description="Autotransporter" evidence="3">
    <location>
        <begin position="1871"/>
        <end position="2162"/>
    </location>
</feature>
<dbReference type="Pfam" id="PF13018">
    <property type="entry name" value="ESPR"/>
    <property type="match status" value="1"/>
</dbReference>
<evidence type="ECO:0000256" key="2">
    <source>
        <dbReference type="SAM" id="MobiDB-lite"/>
    </source>
</evidence>
<organism evidence="4 5">
    <name type="scientific">Sutterella seckii</name>
    <dbReference type="NCBI Taxonomy" id="1944635"/>
    <lineage>
        <taxon>Bacteria</taxon>
        <taxon>Pseudomonadati</taxon>
        <taxon>Pseudomonadota</taxon>
        <taxon>Betaproteobacteria</taxon>
        <taxon>Burkholderiales</taxon>
        <taxon>Sutterellaceae</taxon>
        <taxon>Sutterella</taxon>
    </lineage>
</organism>
<evidence type="ECO:0000259" key="3">
    <source>
        <dbReference type="PROSITE" id="PS51208"/>
    </source>
</evidence>
<reference evidence="4 5" key="1">
    <citation type="submission" date="2019-10" db="EMBL/GenBank/DDBJ databases">
        <title>Genome diversity of Sutterella seckii.</title>
        <authorList>
            <person name="Chaplin A.V."/>
            <person name="Sokolova S.R."/>
            <person name="Mosin K.A."/>
            <person name="Ivanova E.L."/>
            <person name="Kochetkova T.O."/>
            <person name="Goltsov A.Y."/>
            <person name="Trofimov D.Y."/>
            <person name="Efimov B.A."/>
        </authorList>
    </citation>
    <scope>NUCLEOTIDE SEQUENCE [LARGE SCALE GENOMIC DNA]</scope>
    <source>
        <strain evidence="4 5">ASD3426</strain>
    </source>
</reference>
<gene>
    <name evidence="4" type="ORF">GBM96_07150</name>
</gene>
<evidence type="ECO:0000256" key="1">
    <source>
        <dbReference type="ARBA" id="ARBA00023026"/>
    </source>
</evidence>
<evidence type="ECO:0000313" key="4">
    <source>
        <dbReference type="EMBL" id="KAB7651007.1"/>
    </source>
</evidence>
<protein>
    <submittedName>
        <fullName evidence="4">Autotransporter outer membrane beta-barrel domain-containing protein</fullName>
    </submittedName>
</protein>
<feature type="region of interest" description="Disordered" evidence="2">
    <location>
        <begin position="1807"/>
        <end position="1834"/>
    </location>
</feature>
<evidence type="ECO:0000313" key="5">
    <source>
        <dbReference type="Proteomes" id="UP000469462"/>
    </source>
</evidence>
<dbReference type="InterPro" id="IPR005546">
    <property type="entry name" value="Autotransporte_beta"/>
</dbReference>
<dbReference type="PROSITE" id="PS51208">
    <property type="entry name" value="AUTOTRANSPORTER"/>
    <property type="match status" value="1"/>
</dbReference>
<name>A0AAI9WN26_9BURK</name>
<dbReference type="InterPro" id="IPR006315">
    <property type="entry name" value="OM_autotransptr_brl_dom"/>
</dbReference>
<dbReference type="GO" id="GO:0019867">
    <property type="term" value="C:outer membrane"/>
    <property type="evidence" value="ECO:0007669"/>
    <property type="project" value="InterPro"/>
</dbReference>
<dbReference type="SMART" id="SM00869">
    <property type="entry name" value="Autotransporter"/>
    <property type="match status" value="1"/>
</dbReference>
<keyword evidence="5" id="KW-1185">Reference proteome</keyword>
<dbReference type="EMBL" id="WEHW01000023">
    <property type="protein sequence ID" value="KAB7651007.1"/>
    <property type="molecule type" value="Genomic_DNA"/>
</dbReference>
<dbReference type="NCBIfam" id="TIGR01414">
    <property type="entry name" value="autotrans_barl"/>
    <property type="match status" value="1"/>
</dbReference>
<dbReference type="SUPFAM" id="SSF51126">
    <property type="entry name" value="Pectin lyase-like"/>
    <property type="match status" value="1"/>
</dbReference>
<accession>A0AAI9WN26</accession>
<dbReference type="InterPro" id="IPR036709">
    <property type="entry name" value="Autotransporte_beta_dom_sf"/>
</dbReference>
<dbReference type="RefSeq" id="WP_152157037.1">
    <property type="nucleotide sequence ID" value="NZ_WEHW01000023.1"/>
</dbReference>
<dbReference type="SUPFAM" id="SSF103515">
    <property type="entry name" value="Autotransporter"/>
    <property type="match status" value="1"/>
</dbReference>
<proteinExistence type="predicted"/>
<dbReference type="InterPro" id="IPR024973">
    <property type="entry name" value="ESPR"/>
</dbReference>
<dbReference type="Proteomes" id="UP000469462">
    <property type="component" value="Unassembled WGS sequence"/>
</dbReference>
<comment type="caution">
    <text evidence="4">The sequence shown here is derived from an EMBL/GenBank/DDBJ whole genome shotgun (WGS) entry which is preliminary data.</text>
</comment>
<dbReference type="InterPro" id="IPR011050">
    <property type="entry name" value="Pectin_lyase_fold/virulence"/>
</dbReference>
<dbReference type="Pfam" id="PF03797">
    <property type="entry name" value="Autotransporter"/>
    <property type="match status" value="1"/>
</dbReference>
<dbReference type="Gene3D" id="2.40.128.130">
    <property type="entry name" value="Autotransporter beta-domain"/>
    <property type="match status" value="1"/>
</dbReference>